<reference evidence="2" key="1">
    <citation type="journal article" date="2018" name="DNA Res.">
        <title>Multiple hybrid de novo genome assembly of finger millet, an orphan allotetraploid crop.</title>
        <authorList>
            <person name="Hatakeyama M."/>
            <person name="Aluri S."/>
            <person name="Balachadran M.T."/>
            <person name="Sivarajan S.R."/>
            <person name="Patrignani A."/>
            <person name="Gruter S."/>
            <person name="Poveda L."/>
            <person name="Shimizu-Inatsugi R."/>
            <person name="Baeten J."/>
            <person name="Francoijs K.J."/>
            <person name="Nataraja K.N."/>
            <person name="Reddy Y.A.N."/>
            <person name="Phadnis S."/>
            <person name="Ravikumar R.L."/>
            <person name="Schlapbach R."/>
            <person name="Sreeman S.M."/>
            <person name="Shimizu K.K."/>
        </authorList>
    </citation>
    <scope>NUCLEOTIDE SEQUENCE</scope>
</reference>
<evidence type="ECO:0000313" key="2">
    <source>
        <dbReference type="EMBL" id="GJN07841.1"/>
    </source>
</evidence>
<feature type="region of interest" description="Disordered" evidence="1">
    <location>
        <begin position="1"/>
        <end position="32"/>
    </location>
</feature>
<gene>
    <name evidence="2" type="primary">ga25708</name>
    <name evidence="2" type="ORF">PR202_ga25708</name>
</gene>
<feature type="compositionally biased region" description="Low complexity" evidence="1">
    <location>
        <begin position="9"/>
        <end position="18"/>
    </location>
</feature>
<accession>A0AAV5DC11</accession>
<sequence length="85" mass="9168">MRRYQRLLTRAARTRSSGSSGGEAEEDLSDEIIHQRGRRHGAWLPCPGSGARAWGGWEAAPKRVADAAPIAWFGSTRSSESGVCA</sequence>
<dbReference type="AlphaFoldDB" id="A0AAV5DC11"/>
<organism evidence="2 3">
    <name type="scientific">Eleusine coracana subsp. coracana</name>
    <dbReference type="NCBI Taxonomy" id="191504"/>
    <lineage>
        <taxon>Eukaryota</taxon>
        <taxon>Viridiplantae</taxon>
        <taxon>Streptophyta</taxon>
        <taxon>Embryophyta</taxon>
        <taxon>Tracheophyta</taxon>
        <taxon>Spermatophyta</taxon>
        <taxon>Magnoliopsida</taxon>
        <taxon>Liliopsida</taxon>
        <taxon>Poales</taxon>
        <taxon>Poaceae</taxon>
        <taxon>PACMAD clade</taxon>
        <taxon>Chloridoideae</taxon>
        <taxon>Cynodonteae</taxon>
        <taxon>Eleusininae</taxon>
        <taxon>Eleusine</taxon>
    </lineage>
</organism>
<proteinExistence type="predicted"/>
<name>A0AAV5DC11_ELECO</name>
<comment type="caution">
    <text evidence="2">The sequence shown here is derived from an EMBL/GenBank/DDBJ whole genome shotgun (WGS) entry which is preliminary data.</text>
</comment>
<dbReference type="EMBL" id="BQKI01000015">
    <property type="protein sequence ID" value="GJN07841.1"/>
    <property type="molecule type" value="Genomic_DNA"/>
</dbReference>
<dbReference type="Proteomes" id="UP001054889">
    <property type="component" value="Unassembled WGS sequence"/>
</dbReference>
<reference evidence="2" key="2">
    <citation type="submission" date="2021-12" db="EMBL/GenBank/DDBJ databases">
        <title>Resequencing data analysis of finger millet.</title>
        <authorList>
            <person name="Hatakeyama M."/>
            <person name="Aluri S."/>
            <person name="Balachadran M.T."/>
            <person name="Sivarajan S.R."/>
            <person name="Poveda L."/>
            <person name="Shimizu-Inatsugi R."/>
            <person name="Schlapbach R."/>
            <person name="Sreeman S.M."/>
            <person name="Shimizu K.K."/>
        </authorList>
    </citation>
    <scope>NUCLEOTIDE SEQUENCE</scope>
</reference>
<protein>
    <submittedName>
        <fullName evidence="2">Uncharacterized protein</fullName>
    </submittedName>
</protein>
<evidence type="ECO:0000313" key="3">
    <source>
        <dbReference type="Proteomes" id="UP001054889"/>
    </source>
</evidence>
<evidence type="ECO:0000256" key="1">
    <source>
        <dbReference type="SAM" id="MobiDB-lite"/>
    </source>
</evidence>
<keyword evidence="3" id="KW-1185">Reference proteome</keyword>